<evidence type="ECO:0008006" key="4">
    <source>
        <dbReference type="Google" id="ProtNLM"/>
    </source>
</evidence>
<comment type="caution">
    <text evidence="2">The sequence shown here is derived from an EMBL/GenBank/DDBJ whole genome shotgun (WGS) entry which is preliminary data.</text>
</comment>
<dbReference type="OrthoDB" id="342454at2759"/>
<feature type="signal peptide" evidence="1">
    <location>
        <begin position="1"/>
        <end position="33"/>
    </location>
</feature>
<gene>
    <name evidence="2" type="ORF">CMV_011707</name>
</gene>
<keyword evidence="1" id="KW-0732">Signal</keyword>
<feature type="chain" id="PRO_5035295908" description="Secreted protein" evidence="1">
    <location>
        <begin position="34"/>
        <end position="136"/>
    </location>
</feature>
<accession>A0A8J4R2S0</accession>
<dbReference type="AlphaFoldDB" id="A0A8J4R2S0"/>
<dbReference type="Proteomes" id="UP000737018">
    <property type="component" value="Unassembled WGS sequence"/>
</dbReference>
<protein>
    <recommendedName>
        <fullName evidence="4">Secreted protein</fullName>
    </recommendedName>
</protein>
<name>A0A8J4R2S0_9ROSI</name>
<dbReference type="EMBL" id="JRKL02001441">
    <property type="protein sequence ID" value="KAF3963960.1"/>
    <property type="molecule type" value="Genomic_DNA"/>
</dbReference>
<evidence type="ECO:0000313" key="2">
    <source>
        <dbReference type="EMBL" id="KAF3963960.1"/>
    </source>
</evidence>
<keyword evidence="3" id="KW-1185">Reference proteome</keyword>
<evidence type="ECO:0000313" key="3">
    <source>
        <dbReference type="Proteomes" id="UP000737018"/>
    </source>
</evidence>
<reference evidence="2" key="1">
    <citation type="submission" date="2020-03" db="EMBL/GenBank/DDBJ databases">
        <title>Castanea mollissima Vanexum genome sequencing.</title>
        <authorList>
            <person name="Staton M."/>
        </authorList>
    </citation>
    <scope>NUCLEOTIDE SEQUENCE</scope>
    <source>
        <tissue evidence="2">Leaf</tissue>
    </source>
</reference>
<sequence length="136" mass="15899">MKRLKAYLKSLHPLANFVLLLLRCHLCCHHVQGHHWCIQICTTSSGKWLRFKCLKERLAFLRYWKLSLLVHQDKCPHPLPHMATQHLLWALVELSYPFGLPNTSHMIRRAVTEIDIPKITKGEGLCISFTVFCKED</sequence>
<organism evidence="2 3">
    <name type="scientific">Castanea mollissima</name>
    <name type="common">Chinese chestnut</name>
    <dbReference type="NCBI Taxonomy" id="60419"/>
    <lineage>
        <taxon>Eukaryota</taxon>
        <taxon>Viridiplantae</taxon>
        <taxon>Streptophyta</taxon>
        <taxon>Embryophyta</taxon>
        <taxon>Tracheophyta</taxon>
        <taxon>Spermatophyta</taxon>
        <taxon>Magnoliopsida</taxon>
        <taxon>eudicotyledons</taxon>
        <taxon>Gunneridae</taxon>
        <taxon>Pentapetalae</taxon>
        <taxon>rosids</taxon>
        <taxon>fabids</taxon>
        <taxon>Fagales</taxon>
        <taxon>Fagaceae</taxon>
        <taxon>Castanea</taxon>
    </lineage>
</organism>
<proteinExistence type="predicted"/>
<evidence type="ECO:0000256" key="1">
    <source>
        <dbReference type="SAM" id="SignalP"/>
    </source>
</evidence>